<dbReference type="Gene3D" id="3.30.420.40">
    <property type="match status" value="1"/>
</dbReference>
<reference evidence="1 2" key="1">
    <citation type="submission" date="2020-04" db="EMBL/GenBank/DDBJ databases">
        <title>MicrobeNet Type strains.</title>
        <authorList>
            <person name="Nicholson A.C."/>
        </authorList>
    </citation>
    <scope>NUCLEOTIDE SEQUENCE [LARGE SCALE GENOMIC DNA]</scope>
    <source>
        <strain evidence="1 2">ATCC BAA-788</strain>
    </source>
</reference>
<dbReference type="SUPFAM" id="SSF46785">
    <property type="entry name" value="Winged helix' DNA-binding domain"/>
    <property type="match status" value="1"/>
</dbReference>
<dbReference type="Proteomes" id="UP000581206">
    <property type="component" value="Unassembled WGS sequence"/>
</dbReference>
<evidence type="ECO:0000313" key="2">
    <source>
        <dbReference type="Proteomes" id="UP000581206"/>
    </source>
</evidence>
<evidence type="ECO:0000313" key="1">
    <source>
        <dbReference type="EMBL" id="NKY23087.1"/>
    </source>
</evidence>
<gene>
    <name evidence="1" type="ORF">HGA03_10475</name>
</gene>
<dbReference type="EMBL" id="JAAXOX010000004">
    <property type="protein sequence ID" value="NKY23087.1"/>
    <property type="molecule type" value="Genomic_DNA"/>
</dbReference>
<dbReference type="InterPro" id="IPR036390">
    <property type="entry name" value="WH_DNA-bd_sf"/>
</dbReference>
<dbReference type="RefSeq" id="WP_168630203.1">
    <property type="nucleotide sequence ID" value="NZ_BONL01000001.1"/>
</dbReference>
<dbReference type="Gene3D" id="1.10.10.10">
    <property type="entry name" value="Winged helix-like DNA-binding domain superfamily/Winged helix DNA-binding domain"/>
    <property type="match status" value="1"/>
</dbReference>
<keyword evidence="2" id="KW-1185">Reference proteome</keyword>
<protein>
    <submittedName>
        <fullName evidence="1">Uncharacterized protein</fullName>
    </submittedName>
</protein>
<dbReference type="SUPFAM" id="SSF53067">
    <property type="entry name" value="Actin-like ATPase domain"/>
    <property type="match status" value="1"/>
</dbReference>
<sequence length="342" mass="35535">MAAFYADVTETLAVFWDTRPHTRAELHRVTGRARNTVTKHLDLLVRHRLILAAGKDPAATGRPSERFRLNPAAGAVAVVQAEGERARLTVADLAGRVRGRCTVAADLLAPGLSRAAATFLPGAPLLTVLLTGPGAARVDAAQLADDLPARVQVRPWAELALAGQGATGTVLCLDLDGDLRAATLLDGRMVAGAGGVAGRIGGLVLPTREPALGPACHRSLDEVLAVARSAPDRPVVQLAAGRHVGHAVATFCRLVDPDAVLVAGRPAHDRAFWSGLCDAVTAGASPIAGHRTELRPVRGDLPTAIARGGCHEARRLTGSVEGLTRLLRAVDGPRADRVPVAV</sequence>
<organism evidence="1 2">
    <name type="scientific">Cellulomonas denverensis</name>
    <dbReference type="NCBI Taxonomy" id="264297"/>
    <lineage>
        <taxon>Bacteria</taxon>
        <taxon>Bacillati</taxon>
        <taxon>Actinomycetota</taxon>
        <taxon>Actinomycetes</taxon>
        <taxon>Micrococcales</taxon>
        <taxon>Cellulomonadaceae</taxon>
        <taxon>Cellulomonas</taxon>
    </lineage>
</organism>
<name>A0A7X6KVL3_9CELL</name>
<dbReference type="InterPro" id="IPR043129">
    <property type="entry name" value="ATPase_NBD"/>
</dbReference>
<dbReference type="AlphaFoldDB" id="A0A7X6KVL3"/>
<dbReference type="InterPro" id="IPR036388">
    <property type="entry name" value="WH-like_DNA-bd_sf"/>
</dbReference>
<accession>A0A7X6KVL3</accession>
<proteinExistence type="predicted"/>
<comment type="caution">
    <text evidence="1">The sequence shown here is derived from an EMBL/GenBank/DDBJ whole genome shotgun (WGS) entry which is preliminary data.</text>
</comment>